<evidence type="ECO:0000256" key="1">
    <source>
        <dbReference type="ARBA" id="ARBA00007452"/>
    </source>
</evidence>
<dbReference type="EMBL" id="MFFW01000057">
    <property type="protein sequence ID" value="OGF23648.1"/>
    <property type="molecule type" value="Genomic_DNA"/>
</dbReference>
<evidence type="ECO:0000256" key="3">
    <source>
        <dbReference type="ARBA" id="ARBA00022763"/>
    </source>
</evidence>
<keyword evidence="3 7" id="KW-0227">DNA damage</keyword>
<dbReference type="InterPro" id="IPR042242">
    <property type="entry name" value="RecO_C"/>
</dbReference>
<dbReference type="InterPro" id="IPR003717">
    <property type="entry name" value="RecO"/>
</dbReference>
<proteinExistence type="inferred from homology"/>
<dbReference type="GO" id="GO:0006310">
    <property type="term" value="P:DNA recombination"/>
    <property type="evidence" value="ECO:0007669"/>
    <property type="project" value="UniProtKB-UniRule"/>
</dbReference>
<feature type="domain" description="DNA replication/recombination mediator RecO N-terminal" evidence="8">
    <location>
        <begin position="1"/>
        <end position="65"/>
    </location>
</feature>
<protein>
    <recommendedName>
        <fullName evidence="2 7">DNA repair protein RecO</fullName>
    </recommendedName>
    <alternativeName>
        <fullName evidence="6 7">Recombination protein O</fullName>
    </alternativeName>
</protein>
<evidence type="ECO:0000256" key="5">
    <source>
        <dbReference type="ARBA" id="ARBA00023204"/>
    </source>
</evidence>
<sequence length="236" mass="26180">MEDTYNIKAIVLNRQSYLENDGRVMVYSRETGKLELTVRGAKKIKSKLAGHLEPMNLVDIMAVRGQRRDYVGAAVSDCCYGNIKNDLAKLAAAGRAMKIVDQLIKPGLAQAEIFELLKDYLEALEVAKKDLTFLASVFIIKFLARLGHQPELSRCLSCGTTLRPGSNRFDLARGGLVCAQCAKPGEINQLAISNNGIKLLRLALKCDFAELAKVKVEKKLGREVETVIEKFLRYGF</sequence>
<dbReference type="Pfam" id="PF02565">
    <property type="entry name" value="RecO_C"/>
    <property type="match status" value="1"/>
</dbReference>
<comment type="function">
    <text evidence="7">Involved in DNA repair and RecF pathway recombination.</text>
</comment>
<dbReference type="AlphaFoldDB" id="A0A1F5SAA5"/>
<dbReference type="NCBIfam" id="TIGR00613">
    <property type="entry name" value="reco"/>
    <property type="match status" value="1"/>
</dbReference>
<dbReference type="SUPFAM" id="SSF57863">
    <property type="entry name" value="ArfGap/RecO-like zinc finger"/>
    <property type="match status" value="1"/>
</dbReference>
<evidence type="ECO:0000256" key="6">
    <source>
        <dbReference type="ARBA" id="ARBA00033409"/>
    </source>
</evidence>
<comment type="similarity">
    <text evidence="1 7">Belongs to the RecO family.</text>
</comment>
<gene>
    <name evidence="7" type="primary">recO</name>
    <name evidence="9" type="ORF">A3H66_02710</name>
</gene>
<dbReference type="Gene3D" id="1.20.1440.120">
    <property type="entry name" value="Recombination protein O, C-terminal domain"/>
    <property type="match status" value="1"/>
</dbReference>
<dbReference type="GO" id="GO:0043590">
    <property type="term" value="C:bacterial nucleoid"/>
    <property type="evidence" value="ECO:0007669"/>
    <property type="project" value="TreeGrafter"/>
</dbReference>
<comment type="caution">
    <text evidence="9">The sequence shown here is derived from an EMBL/GenBank/DDBJ whole genome shotgun (WGS) entry which is preliminary data.</text>
</comment>
<dbReference type="PANTHER" id="PTHR33991">
    <property type="entry name" value="DNA REPAIR PROTEIN RECO"/>
    <property type="match status" value="1"/>
</dbReference>
<dbReference type="HAMAP" id="MF_00201">
    <property type="entry name" value="RecO"/>
    <property type="match status" value="1"/>
</dbReference>
<evidence type="ECO:0000313" key="9">
    <source>
        <dbReference type="EMBL" id="OGF23648.1"/>
    </source>
</evidence>
<reference evidence="9 10" key="1">
    <citation type="journal article" date="2016" name="Nat. Commun.">
        <title>Thousands of microbial genomes shed light on interconnected biogeochemical processes in an aquifer system.</title>
        <authorList>
            <person name="Anantharaman K."/>
            <person name="Brown C.T."/>
            <person name="Hug L.A."/>
            <person name="Sharon I."/>
            <person name="Castelle C.J."/>
            <person name="Probst A.J."/>
            <person name="Thomas B.C."/>
            <person name="Singh A."/>
            <person name="Wilkins M.J."/>
            <person name="Karaoz U."/>
            <person name="Brodie E.L."/>
            <person name="Williams K.H."/>
            <person name="Hubbard S.S."/>
            <person name="Banfield J.F."/>
        </authorList>
    </citation>
    <scope>NUCLEOTIDE SEQUENCE [LARGE SCALE GENOMIC DNA]</scope>
</reference>
<dbReference type="Pfam" id="PF11967">
    <property type="entry name" value="RecO_N"/>
    <property type="match status" value="1"/>
</dbReference>
<accession>A0A1F5SAA5</accession>
<keyword evidence="5 7" id="KW-0234">DNA repair</keyword>
<dbReference type="SUPFAM" id="SSF50249">
    <property type="entry name" value="Nucleic acid-binding proteins"/>
    <property type="match status" value="1"/>
</dbReference>
<dbReference type="Gene3D" id="2.40.50.140">
    <property type="entry name" value="Nucleic acid-binding proteins"/>
    <property type="match status" value="1"/>
</dbReference>
<dbReference type="InterPro" id="IPR022572">
    <property type="entry name" value="DNA_rep/recomb_RecO_N"/>
</dbReference>
<dbReference type="PANTHER" id="PTHR33991:SF1">
    <property type="entry name" value="DNA REPAIR PROTEIN RECO"/>
    <property type="match status" value="1"/>
</dbReference>
<dbReference type="Gene3D" id="6.20.220.20">
    <property type="entry name" value="Recombination protein O, zinc-binding domain"/>
    <property type="match status" value="1"/>
</dbReference>
<dbReference type="InterPro" id="IPR037278">
    <property type="entry name" value="ARFGAP/RecO"/>
</dbReference>
<dbReference type="Proteomes" id="UP000178783">
    <property type="component" value="Unassembled WGS sequence"/>
</dbReference>
<dbReference type="InterPro" id="IPR012340">
    <property type="entry name" value="NA-bd_OB-fold"/>
</dbReference>
<keyword evidence="4 7" id="KW-0233">DNA recombination</keyword>
<dbReference type="STRING" id="1797989.A3H66_02710"/>
<organism evidence="9 10">
    <name type="scientific">Candidatus Falkowbacteria bacterium RIFCSPLOWO2_02_FULL_45_21</name>
    <dbReference type="NCBI Taxonomy" id="1797989"/>
    <lineage>
        <taxon>Bacteria</taxon>
        <taxon>Candidatus Falkowiibacteriota</taxon>
    </lineage>
</organism>
<dbReference type="GO" id="GO:0006302">
    <property type="term" value="P:double-strand break repair"/>
    <property type="evidence" value="ECO:0007669"/>
    <property type="project" value="TreeGrafter"/>
</dbReference>
<evidence type="ECO:0000256" key="4">
    <source>
        <dbReference type="ARBA" id="ARBA00023172"/>
    </source>
</evidence>
<evidence type="ECO:0000256" key="7">
    <source>
        <dbReference type="HAMAP-Rule" id="MF_00201"/>
    </source>
</evidence>
<evidence type="ECO:0000259" key="8">
    <source>
        <dbReference type="Pfam" id="PF11967"/>
    </source>
</evidence>
<evidence type="ECO:0000313" key="10">
    <source>
        <dbReference type="Proteomes" id="UP000178783"/>
    </source>
</evidence>
<evidence type="ECO:0000256" key="2">
    <source>
        <dbReference type="ARBA" id="ARBA00021310"/>
    </source>
</evidence>
<name>A0A1F5SAA5_9BACT</name>